<dbReference type="RefSeq" id="WP_222991516.1">
    <property type="nucleotide sequence ID" value="NZ_JAINVV010000009.1"/>
</dbReference>
<feature type="domain" description="SnoaL-like" evidence="1">
    <location>
        <begin position="10"/>
        <end position="109"/>
    </location>
</feature>
<name>A0ABS7PTT9_9SPHN</name>
<proteinExistence type="predicted"/>
<evidence type="ECO:0000259" key="1">
    <source>
        <dbReference type="Pfam" id="PF12680"/>
    </source>
</evidence>
<dbReference type="Proteomes" id="UP000706039">
    <property type="component" value="Unassembled WGS sequence"/>
</dbReference>
<dbReference type="SUPFAM" id="SSF54427">
    <property type="entry name" value="NTF2-like"/>
    <property type="match status" value="1"/>
</dbReference>
<dbReference type="InterPro" id="IPR032710">
    <property type="entry name" value="NTF2-like_dom_sf"/>
</dbReference>
<dbReference type="Gene3D" id="3.10.450.50">
    <property type="match status" value="1"/>
</dbReference>
<keyword evidence="3" id="KW-1185">Reference proteome</keyword>
<comment type="caution">
    <text evidence="2">The sequence shown here is derived from an EMBL/GenBank/DDBJ whole genome shotgun (WGS) entry which is preliminary data.</text>
</comment>
<gene>
    <name evidence="2" type="ORF">K7G82_19015</name>
</gene>
<dbReference type="EMBL" id="JAINVV010000009">
    <property type="protein sequence ID" value="MBY8824404.1"/>
    <property type="molecule type" value="Genomic_DNA"/>
</dbReference>
<organism evidence="2 3">
    <name type="scientific">Sphingomonas colocasiae</name>
    <dbReference type="NCBI Taxonomy" id="1848973"/>
    <lineage>
        <taxon>Bacteria</taxon>
        <taxon>Pseudomonadati</taxon>
        <taxon>Pseudomonadota</taxon>
        <taxon>Alphaproteobacteria</taxon>
        <taxon>Sphingomonadales</taxon>
        <taxon>Sphingomonadaceae</taxon>
        <taxon>Sphingomonas</taxon>
    </lineage>
</organism>
<sequence length="124" mass="13753">MTTDLTMLATKLFDALEAGDTATLKSLYAPDATLWSNTTQRNIAAREVAAFLPLFVKRMPDRAYADRRITPFDGGFVHRHRLTGTRRDGARVAVECCALVFVTDGAVTRIEEYLDARQLDAVMG</sequence>
<evidence type="ECO:0000313" key="3">
    <source>
        <dbReference type="Proteomes" id="UP000706039"/>
    </source>
</evidence>
<evidence type="ECO:0000313" key="2">
    <source>
        <dbReference type="EMBL" id="MBY8824404.1"/>
    </source>
</evidence>
<dbReference type="InterPro" id="IPR037401">
    <property type="entry name" value="SnoaL-like"/>
</dbReference>
<dbReference type="Pfam" id="PF12680">
    <property type="entry name" value="SnoaL_2"/>
    <property type="match status" value="1"/>
</dbReference>
<accession>A0ABS7PTT9</accession>
<protein>
    <submittedName>
        <fullName evidence="2">Nuclear transport factor 2 family protein</fullName>
    </submittedName>
</protein>
<reference evidence="2 3" key="1">
    <citation type="submission" date="2021-08" db="EMBL/GenBank/DDBJ databases">
        <authorList>
            <person name="Tuo L."/>
        </authorList>
    </citation>
    <scope>NUCLEOTIDE SEQUENCE [LARGE SCALE GENOMIC DNA]</scope>
    <source>
        <strain evidence="2 3">JCM 31229</strain>
    </source>
</reference>